<comment type="caution">
    <text evidence="3">The sequence shown here is derived from an EMBL/GenBank/DDBJ whole genome shotgun (WGS) entry which is preliminary data.</text>
</comment>
<accession>A0A8J2PQX2</accession>
<proteinExistence type="predicted"/>
<name>A0A8J2PQX2_9HEXA</name>
<dbReference type="EMBL" id="CAJVCH010553788">
    <property type="protein sequence ID" value="CAG7830009.1"/>
    <property type="molecule type" value="Genomic_DNA"/>
</dbReference>
<evidence type="ECO:0000313" key="3">
    <source>
        <dbReference type="EMBL" id="CAG7830009.1"/>
    </source>
</evidence>
<dbReference type="PROSITE" id="PS50234">
    <property type="entry name" value="VWFA"/>
    <property type="match status" value="1"/>
</dbReference>
<dbReference type="Pfam" id="PF08434">
    <property type="entry name" value="CLCA"/>
    <property type="match status" value="1"/>
</dbReference>
<dbReference type="Pfam" id="PF13519">
    <property type="entry name" value="VWA_2"/>
    <property type="match status" value="1"/>
</dbReference>
<reference evidence="3" key="1">
    <citation type="submission" date="2021-06" db="EMBL/GenBank/DDBJ databases">
        <authorList>
            <person name="Hodson N. C."/>
            <person name="Mongue J. A."/>
            <person name="Jaron S. K."/>
        </authorList>
    </citation>
    <scope>NUCLEOTIDE SEQUENCE</scope>
</reference>
<evidence type="ECO:0000256" key="1">
    <source>
        <dbReference type="SAM" id="MobiDB-lite"/>
    </source>
</evidence>
<sequence>MNEELYFKFALIFCLNRSSGCTDPEKCEKPHKSVAATSVMSLPLDANHVNEFCNEATHIRTTPTKHNFLCDGRSIWEVMKQHEDFTNLDDNVKTGESNNVHENQTQPPGVTSHKPNLRKGSAPAPLFSFVAAKSHRMIFLLDRSRAMNQNNRWINLRRSLYRMFHYLPSGVELGVISYTNGSTLSLPLTVASTHNRDHLHGRIPLRPLSAMSEDTACVSCALRAAIKLIKSSDENVGPTTLVLVNGSPSKLMTREWEKIVKIIDSTPLRVIVITYTNESQELIQLAQFGRFYKVPDGHGNNLEQNEVLNNVFLEVISENIGTPLNKVFETAHWPDTEWQSRGKFTIEDSLGRNTWVTVTTEEVGDVDGLQLVSPTGKEFDLPLHAEGLVFLKIPGVSE</sequence>
<feature type="region of interest" description="Disordered" evidence="1">
    <location>
        <begin position="89"/>
        <end position="117"/>
    </location>
</feature>
<feature type="non-terminal residue" evidence="3">
    <location>
        <position position="398"/>
    </location>
</feature>
<dbReference type="InterPro" id="IPR002035">
    <property type="entry name" value="VWF_A"/>
</dbReference>
<dbReference type="InterPro" id="IPR013642">
    <property type="entry name" value="CLCA_N"/>
</dbReference>
<protein>
    <recommendedName>
        <fullName evidence="2">VWFA domain-containing protein</fullName>
    </recommendedName>
</protein>
<organism evidence="3 4">
    <name type="scientific">Allacma fusca</name>
    <dbReference type="NCBI Taxonomy" id="39272"/>
    <lineage>
        <taxon>Eukaryota</taxon>
        <taxon>Metazoa</taxon>
        <taxon>Ecdysozoa</taxon>
        <taxon>Arthropoda</taxon>
        <taxon>Hexapoda</taxon>
        <taxon>Collembola</taxon>
        <taxon>Symphypleona</taxon>
        <taxon>Sminthuridae</taxon>
        <taxon>Allacma</taxon>
    </lineage>
</organism>
<dbReference type="OrthoDB" id="687730at2759"/>
<feature type="domain" description="VWFA" evidence="2">
    <location>
        <begin position="136"/>
        <end position="311"/>
    </location>
</feature>
<dbReference type="Proteomes" id="UP000708208">
    <property type="component" value="Unassembled WGS sequence"/>
</dbReference>
<feature type="compositionally biased region" description="Polar residues" evidence="1">
    <location>
        <begin position="94"/>
        <end position="109"/>
    </location>
</feature>
<dbReference type="AlphaFoldDB" id="A0A8J2PQX2"/>
<gene>
    <name evidence="3" type="ORF">AFUS01_LOCUS39837</name>
</gene>
<evidence type="ECO:0000313" key="4">
    <source>
        <dbReference type="Proteomes" id="UP000708208"/>
    </source>
</evidence>
<keyword evidence="4" id="KW-1185">Reference proteome</keyword>
<evidence type="ECO:0000259" key="2">
    <source>
        <dbReference type="PROSITE" id="PS50234"/>
    </source>
</evidence>